<dbReference type="AlphaFoldDB" id="A0AAW9D2G7"/>
<accession>A0AAW9D2G7</accession>
<proteinExistence type="predicted"/>
<organism evidence="2 3">
    <name type="scientific">Burkholderia thailandensis</name>
    <dbReference type="NCBI Taxonomy" id="57975"/>
    <lineage>
        <taxon>Bacteria</taxon>
        <taxon>Pseudomonadati</taxon>
        <taxon>Pseudomonadota</taxon>
        <taxon>Betaproteobacteria</taxon>
        <taxon>Burkholderiales</taxon>
        <taxon>Burkholderiaceae</taxon>
        <taxon>Burkholderia</taxon>
        <taxon>pseudomallei group</taxon>
    </lineage>
</organism>
<sequence length="46" mass="5062">MANRPPVRAPHKEAQCRATGAGSVARFALARALPLRGTLRKTHRNR</sequence>
<dbReference type="EMBL" id="QXCT01000002">
    <property type="protein sequence ID" value="MDW9256396.1"/>
    <property type="molecule type" value="Genomic_DNA"/>
</dbReference>
<evidence type="ECO:0000256" key="1">
    <source>
        <dbReference type="SAM" id="MobiDB-lite"/>
    </source>
</evidence>
<evidence type="ECO:0000313" key="2">
    <source>
        <dbReference type="EMBL" id="MDW9256396.1"/>
    </source>
</evidence>
<dbReference type="Proteomes" id="UP001272137">
    <property type="component" value="Unassembled WGS sequence"/>
</dbReference>
<reference evidence="2" key="1">
    <citation type="submission" date="2018-08" db="EMBL/GenBank/DDBJ databases">
        <title>Identification of Burkholderia cepacia strains that express a Burkholderia pseudomallei-like capsular polysaccharide.</title>
        <authorList>
            <person name="Burtnick M.N."/>
            <person name="Vongsouvath M."/>
            <person name="Newton P."/>
            <person name="Wuthiekanun V."/>
            <person name="Limmathurotsakul D."/>
            <person name="Brett P.J."/>
            <person name="Chantratita N."/>
            <person name="Dance D.A."/>
        </authorList>
    </citation>
    <scope>NUCLEOTIDE SEQUENCE</scope>
    <source>
        <strain evidence="2">SBXCC001</strain>
    </source>
</reference>
<comment type="caution">
    <text evidence="2">The sequence shown here is derived from an EMBL/GenBank/DDBJ whole genome shotgun (WGS) entry which is preliminary data.</text>
</comment>
<feature type="region of interest" description="Disordered" evidence="1">
    <location>
        <begin position="1"/>
        <end position="21"/>
    </location>
</feature>
<gene>
    <name evidence="2" type="ORF">C7S16_1022</name>
</gene>
<protein>
    <submittedName>
        <fullName evidence="2">Uncharacterized protein</fullName>
    </submittedName>
</protein>
<evidence type="ECO:0000313" key="3">
    <source>
        <dbReference type="Proteomes" id="UP001272137"/>
    </source>
</evidence>
<name>A0AAW9D2G7_BURTH</name>